<comment type="caution">
    <text evidence="1">The sequence shown here is derived from an EMBL/GenBank/DDBJ whole genome shotgun (WGS) entry which is preliminary data.</text>
</comment>
<gene>
    <name evidence="1" type="ORF">HXX76_000176</name>
</gene>
<dbReference type="OrthoDB" id="543034at2759"/>
<reference evidence="1" key="1">
    <citation type="journal article" date="2020" name="bioRxiv">
        <title>Comparative genomics of Chlamydomonas.</title>
        <authorList>
            <person name="Craig R.J."/>
            <person name="Hasan A.R."/>
            <person name="Ness R.W."/>
            <person name="Keightley P.D."/>
        </authorList>
    </citation>
    <scope>NUCLEOTIDE SEQUENCE</scope>
    <source>
        <strain evidence="1">SAG 7.73</strain>
    </source>
</reference>
<sequence length="274" mass="30749">MSCPVCNDDGPGRSAAYFNWINVASARAWHMMHNLSAVYPTANYLYVSGNRGTSVGLFQNAYHQRALRAMGLRASTAFGCAVNYLLFPRPETLEVIKEEMDQVLAAPMVFGVQIRTDDKHMAGQDLAESYAAQYRYMFECAESMERAIGILPGGPIAPKWFLVSDSVVVRQQAQIWYPNKTIVYMRSKPRHVSDSATGDMHGSRLAAAEHWVFGMTDYQVIHWWSGYGRTAAMRAMREMGVHALEAKKDDCSIENSQDVWQLGDGYSGVRRQGR</sequence>
<name>A0A835WDW0_CHLIN</name>
<evidence type="ECO:0000313" key="1">
    <source>
        <dbReference type="EMBL" id="KAG2445563.1"/>
    </source>
</evidence>
<dbReference type="Proteomes" id="UP000650467">
    <property type="component" value="Unassembled WGS sequence"/>
</dbReference>
<dbReference type="Gene3D" id="3.40.50.11350">
    <property type="match status" value="1"/>
</dbReference>
<dbReference type="GO" id="GO:0006487">
    <property type="term" value="P:protein N-linked glycosylation"/>
    <property type="evidence" value="ECO:0007669"/>
    <property type="project" value="TreeGrafter"/>
</dbReference>
<dbReference type="PANTHER" id="PTHR13132:SF34">
    <property type="entry name" value="O-FUCOSYLTRANSFERASE FAMILY PROTEIN"/>
    <property type="match status" value="1"/>
</dbReference>
<proteinExistence type="predicted"/>
<evidence type="ECO:0000313" key="2">
    <source>
        <dbReference type="Proteomes" id="UP000650467"/>
    </source>
</evidence>
<keyword evidence="2" id="KW-1185">Reference proteome</keyword>
<dbReference type="AlphaFoldDB" id="A0A835WDW0"/>
<organism evidence="1 2">
    <name type="scientific">Chlamydomonas incerta</name>
    <dbReference type="NCBI Taxonomy" id="51695"/>
    <lineage>
        <taxon>Eukaryota</taxon>
        <taxon>Viridiplantae</taxon>
        <taxon>Chlorophyta</taxon>
        <taxon>core chlorophytes</taxon>
        <taxon>Chlorophyceae</taxon>
        <taxon>CS clade</taxon>
        <taxon>Chlamydomonadales</taxon>
        <taxon>Chlamydomonadaceae</taxon>
        <taxon>Chlamydomonas</taxon>
    </lineage>
</organism>
<dbReference type="EMBL" id="JAEHOC010000001">
    <property type="protein sequence ID" value="KAG2445563.1"/>
    <property type="molecule type" value="Genomic_DNA"/>
</dbReference>
<protein>
    <submittedName>
        <fullName evidence="1">Uncharacterized protein</fullName>
    </submittedName>
</protein>
<dbReference type="GO" id="GO:0046921">
    <property type="term" value="F:alpha-(1-&gt;6)-fucosyltransferase activity"/>
    <property type="evidence" value="ECO:0007669"/>
    <property type="project" value="TreeGrafter"/>
</dbReference>
<dbReference type="PANTHER" id="PTHR13132">
    <property type="entry name" value="ALPHA- 1,6 -FUCOSYLTRANSFERASE"/>
    <property type="match status" value="1"/>
</dbReference>
<accession>A0A835WDW0</accession>